<dbReference type="InterPro" id="IPR011009">
    <property type="entry name" value="Kinase-like_dom_sf"/>
</dbReference>
<dbReference type="EMBL" id="CP003261">
    <property type="protein sequence ID" value="AGK95365.1"/>
    <property type="molecule type" value="Genomic_DNA"/>
</dbReference>
<reference evidence="2 3" key="1">
    <citation type="submission" date="2012-01" db="EMBL/GenBank/DDBJ databases">
        <title>Complete sequence of chromosome of Clostridium pasteurianum BC1.</title>
        <authorList>
            <consortium name="US DOE Joint Genome Institute"/>
            <person name="Lucas S."/>
            <person name="Han J."/>
            <person name="Lapidus A."/>
            <person name="Cheng J.-F."/>
            <person name="Goodwin L."/>
            <person name="Pitluck S."/>
            <person name="Peters L."/>
            <person name="Mikhailova N."/>
            <person name="Teshima H."/>
            <person name="Detter J.C."/>
            <person name="Han C."/>
            <person name="Tapia R."/>
            <person name="Land M."/>
            <person name="Hauser L."/>
            <person name="Kyrpides N."/>
            <person name="Ivanova N."/>
            <person name="Pagani I."/>
            <person name="Dunn J."/>
            <person name="Taghavi S."/>
            <person name="Francis A."/>
            <person name="van der Lelie D."/>
            <person name="Woyke T."/>
        </authorList>
    </citation>
    <scope>NUCLEOTIDE SEQUENCE [LARGE SCALE GENOMIC DNA]</scope>
    <source>
        <strain evidence="2 3">BC1</strain>
    </source>
</reference>
<dbReference type="NCBIfam" id="TIGR02906">
    <property type="entry name" value="spore_CotS"/>
    <property type="match status" value="1"/>
</dbReference>
<dbReference type="InterPro" id="IPR047175">
    <property type="entry name" value="CotS-like"/>
</dbReference>
<keyword evidence="2" id="KW-0167">Capsid protein</keyword>
<keyword evidence="3" id="KW-1185">Reference proteome</keyword>
<proteinExistence type="predicted"/>
<feature type="domain" description="Aminoglycoside phosphotransferase" evidence="1">
    <location>
        <begin position="34"/>
        <end position="254"/>
    </location>
</feature>
<dbReference type="GO" id="GO:0042601">
    <property type="term" value="C:endospore-forming forespore"/>
    <property type="evidence" value="ECO:0007669"/>
    <property type="project" value="TreeGrafter"/>
</dbReference>
<dbReference type="HOGENOM" id="CLU_042636_2_0_9"/>
<evidence type="ECO:0000259" key="1">
    <source>
        <dbReference type="Pfam" id="PF01636"/>
    </source>
</evidence>
<dbReference type="PATRIC" id="fig|86416.3.peg.281"/>
<name>R4K6U8_CLOPA</name>
<dbReference type="PANTHER" id="PTHR39179:SF1">
    <property type="entry name" value="SPORE COAT PROTEIN I"/>
    <property type="match status" value="1"/>
</dbReference>
<dbReference type="AlphaFoldDB" id="R4K6U8"/>
<dbReference type="InterPro" id="IPR014255">
    <property type="entry name" value="Spore_coat_CotS"/>
</dbReference>
<gene>
    <name evidence="2" type="ORF">Clopa_0303</name>
</gene>
<dbReference type="InterPro" id="IPR002575">
    <property type="entry name" value="Aminoglycoside_PTrfase"/>
</dbReference>
<keyword evidence="2" id="KW-0946">Virion</keyword>
<dbReference type="eggNOG" id="COG2334">
    <property type="taxonomic scope" value="Bacteria"/>
</dbReference>
<dbReference type="STRING" id="86416.Clopa_0303"/>
<organism evidence="2 3">
    <name type="scientific">Clostridium pasteurianum BC1</name>
    <dbReference type="NCBI Taxonomy" id="86416"/>
    <lineage>
        <taxon>Bacteria</taxon>
        <taxon>Bacillati</taxon>
        <taxon>Bacillota</taxon>
        <taxon>Clostridia</taxon>
        <taxon>Eubacteriales</taxon>
        <taxon>Clostridiaceae</taxon>
        <taxon>Clostridium</taxon>
    </lineage>
</organism>
<dbReference type="Pfam" id="PF01636">
    <property type="entry name" value="APH"/>
    <property type="match status" value="1"/>
</dbReference>
<protein>
    <submittedName>
        <fullName evidence="2">Spore coat protein, CotS family</fullName>
    </submittedName>
</protein>
<evidence type="ECO:0000313" key="3">
    <source>
        <dbReference type="Proteomes" id="UP000013523"/>
    </source>
</evidence>
<dbReference type="KEGG" id="cpas:Clopa_0303"/>
<evidence type="ECO:0000313" key="2">
    <source>
        <dbReference type="EMBL" id="AGK95365.1"/>
    </source>
</evidence>
<dbReference type="Gene3D" id="3.90.1200.10">
    <property type="match status" value="1"/>
</dbReference>
<dbReference type="Proteomes" id="UP000013523">
    <property type="component" value="Chromosome"/>
</dbReference>
<dbReference type="Gene3D" id="3.30.200.20">
    <property type="entry name" value="Phosphorylase Kinase, domain 1"/>
    <property type="match status" value="1"/>
</dbReference>
<dbReference type="PANTHER" id="PTHR39179">
    <property type="entry name" value="SPORE COAT PROTEIN I"/>
    <property type="match status" value="1"/>
</dbReference>
<accession>R4K6U8</accession>
<sequence>MLIGGIVMELEAVIKLVVGNYEVNVNKAIKIKNVYKLEGNSEEYCLKIVHYEYGHFLFILEAMNHLINRGFNNVPKIIKNKNGENYIRFGEYYAFLTKWAIARECNYDNPLDIILAASTLASLHRKSEGFVVTEEMNPRYNWLKWQKVFSTRKDEILDFKNRIEKKENKTEFDYKYKSMLSREVQRANISIINLNKTDYLNKMKMEMKKNGYCHHDFAHHNVLIDKDEGVIIIDFDYCILDTHLHDLSSLLIRKMKNGKWDMSNAIYLLDAYNSIYPIEKNDIPVMTAFMEFPQDFWQVGIQYYWEKQPWGEEFFLNKLKKIELDIDERQEFLEKFRNLNYGGNI</sequence>
<dbReference type="SUPFAM" id="SSF56112">
    <property type="entry name" value="Protein kinase-like (PK-like)"/>
    <property type="match status" value="1"/>
</dbReference>